<evidence type="ECO:0000313" key="8">
    <source>
        <dbReference type="Proteomes" id="UP000324585"/>
    </source>
</evidence>
<feature type="transmembrane region" description="Helical" evidence="6">
    <location>
        <begin position="167"/>
        <end position="193"/>
    </location>
</feature>
<organism evidence="7 8">
    <name type="scientific">Porphyridium purpureum</name>
    <name type="common">Red alga</name>
    <name type="synonym">Porphyridium cruentum</name>
    <dbReference type="NCBI Taxonomy" id="35688"/>
    <lineage>
        <taxon>Eukaryota</taxon>
        <taxon>Rhodophyta</taxon>
        <taxon>Bangiophyceae</taxon>
        <taxon>Porphyridiales</taxon>
        <taxon>Porphyridiaceae</taxon>
        <taxon>Porphyridium</taxon>
    </lineage>
</organism>
<dbReference type="AlphaFoldDB" id="A0A5J4YMG6"/>
<evidence type="ECO:0000256" key="2">
    <source>
        <dbReference type="ARBA" id="ARBA00022692"/>
    </source>
</evidence>
<evidence type="ECO:0000313" key="7">
    <source>
        <dbReference type="EMBL" id="KAA8491597.1"/>
    </source>
</evidence>
<evidence type="ECO:0000256" key="4">
    <source>
        <dbReference type="ARBA" id="ARBA00023136"/>
    </source>
</evidence>
<comment type="caution">
    <text evidence="7">The sequence shown here is derived from an EMBL/GenBank/DDBJ whole genome shotgun (WGS) entry which is preliminary data.</text>
</comment>
<evidence type="ECO:0000256" key="5">
    <source>
        <dbReference type="SAM" id="MobiDB-lite"/>
    </source>
</evidence>
<comment type="subcellular location">
    <subcellularLocation>
        <location evidence="1">Membrane</location>
        <topology evidence="1">Multi-pass membrane protein</topology>
    </subcellularLocation>
</comment>
<dbReference type="InterPro" id="IPR018499">
    <property type="entry name" value="Tetraspanin/Peripherin"/>
</dbReference>
<feature type="transmembrane region" description="Helical" evidence="6">
    <location>
        <begin position="354"/>
        <end position="377"/>
    </location>
</feature>
<feature type="region of interest" description="Disordered" evidence="5">
    <location>
        <begin position="1"/>
        <end position="23"/>
    </location>
</feature>
<keyword evidence="4 6" id="KW-0472">Membrane</keyword>
<protein>
    <submittedName>
        <fullName evidence="7">Uncharacterized protein</fullName>
    </submittedName>
</protein>
<evidence type="ECO:0000256" key="3">
    <source>
        <dbReference type="ARBA" id="ARBA00022989"/>
    </source>
</evidence>
<dbReference type="GO" id="GO:0016020">
    <property type="term" value="C:membrane"/>
    <property type="evidence" value="ECO:0007669"/>
    <property type="project" value="UniProtKB-SubCell"/>
</dbReference>
<sequence length="384" mass="41772">MESPTAMERARAAEMDGAAQEEGVFADPVDDQGVMAETVVETHGAPQQEYDEYGGFYDEQGNYHDGKGGVYDPEGNFFLAEEDNTQARDADGEYMGDEYGDDGYDKDAGCCKSFMTSVYPLMTVIIILNIITMCMGGVILGVGVYIVRGGNAQLSGFSNVEGVVTSSPIVFAILAIVFGSILIFFSVLGCFLSKHMATGGMFRFIRCMYFIYQSFMILTLLVLLAICILAGVGLGLTKGGDGFSQNVWTDNVQLNPQYNCEQEFRNVCAGFNAFDCLPSSDTRLSNCPGALCASFCGVENTSPESPGRSISQCDACFEAVDENNFNFRQCELWERQEVEFGCSGPINEDLENTYTLVVIVTSIACFFLILLIAAASWKSCSCCQ</sequence>
<dbReference type="Proteomes" id="UP000324585">
    <property type="component" value="Unassembled WGS sequence"/>
</dbReference>
<accession>A0A5J4YMG6</accession>
<keyword evidence="3 6" id="KW-1133">Transmembrane helix</keyword>
<gene>
    <name evidence="7" type="ORF">FVE85_9644</name>
</gene>
<feature type="transmembrane region" description="Helical" evidence="6">
    <location>
        <begin position="121"/>
        <end position="147"/>
    </location>
</feature>
<proteinExistence type="predicted"/>
<evidence type="ECO:0000256" key="1">
    <source>
        <dbReference type="ARBA" id="ARBA00004141"/>
    </source>
</evidence>
<name>A0A5J4YMG6_PORPP</name>
<dbReference type="EMBL" id="VRMN01000012">
    <property type="protein sequence ID" value="KAA8491597.1"/>
    <property type="molecule type" value="Genomic_DNA"/>
</dbReference>
<evidence type="ECO:0000256" key="6">
    <source>
        <dbReference type="SAM" id="Phobius"/>
    </source>
</evidence>
<keyword evidence="2 6" id="KW-0812">Transmembrane</keyword>
<reference evidence="8" key="1">
    <citation type="journal article" date="2019" name="Nat. Commun.">
        <title>Expansion of phycobilisome linker gene families in mesophilic red algae.</title>
        <authorList>
            <person name="Lee J."/>
            <person name="Kim D."/>
            <person name="Bhattacharya D."/>
            <person name="Yoon H.S."/>
        </authorList>
    </citation>
    <scope>NUCLEOTIDE SEQUENCE [LARGE SCALE GENOMIC DNA]</scope>
    <source>
        <strain evidence="8">CCMP 1328</strain>
    </source>
</reference>
<feature type="transmembrane region" description="Helical" evidence="6">
    <location>
        <begin position="214"/>
        <end position="236"/>
    </location>
</feature>
<keyword evidence="8" id="KW-1185">Reference proteome</keyword>
<dbReference type="Pfam" id="PF00335">
    <property type="entry name" value="Tetraspanin"/>
    <property type="match status" value="1"/>
</dbReference>